<proteinExistence type="predicted"/>
<dbReference type="AlphaFoldDB" id="B9M0V2"/>
<protein>
    <submittedName>
        <fullName evidence="1">Uncharacterized protein</fullName>
    </submittedName>
</protein>
<dbReference type="EMBL" id="CP001390">
    <property type="protein sequence ID" value="ACM20955.1"/>
    <property type="molecule type" value="Genomic_DNA"/>
</dbReference>
<dbReference type="Proteomes" id="UP000007721">
    <property type="component" value="Chromosome"/>
</dbReference>
<reference evidence="1 2" key="1">
    <citation type="submission" date="2009-01" db="EMBL/GenBank/DDBJ databases">
        <title>Complete sequence of Geobacter sp. FRC-32.</title>
        <authorList>
            <consortium name="US DOE Joint Genome Institute"/>
            <person name="Lucas S."/>
            <person name="Copeland A."/>
            <person name="Lapidus A."/>
            <person name="Glavina del Rio T."/>
            <person name="Dalin E."/>
            <person name="Tice H."/>
            <person name="Bruce D."/>
            <person name="Goodwin L."/>
            <person name="Pitluck S."/>
            <person name="Saunders E."/>
            <person name="Brettin T."/>
            <person name="Detter J.C."/>
            <person name="Han C."/>
            <person name="Larimer F."/>
            <person name="Land M."/>
            <person name="Hauser L."/>
            <person name="Kyrpides N."/>
            <person name="Ovchinnikova G."/>
            <person name="Kostka J."/>
            <person name="Richardson P."/>
        </authorList>
    </citation>
    <scope>NUCLEOTIDE SEQUENCE [LARGE SCALE GENOMIC DNA]</scope>
    <source>
        <strain evidence="2">DSM 22248 / JCM 15807 / FRC-32</strain>
    </source>
</reference>
<keyword evidence="2" id="KW-1185">Reference proteome</keyword>
<dbReference type="HOGENOM" id="CLU_3396698_0_0_7"/>
<gene>
    <name evidence="1" type="ordered locus">Geob_2605</name>
</gene>
<accession>B9M0V2</accession>
<dbReference type="KEGG" id="geo:Geob_2605"/>
<sequence length="31" mass="3545">MGMIRIEMTTEIEGGVCLPANFQLLQFLFIE</sequence>
<evidence type="ECO:0000313" key="2">
    <source>
        <dbReference type="Proteomes" id="UP000007721"/>
    </source>
</evidence>
<evidence type="ECO:0000313" key="1">
    <source>
        <dbReference type="EMBL" id="ACM20955.1"/>
    </source>
</evidence>
<name>B9M0V2_GEODF</name>
<organism evidence="1 2">
    <name type="scientific">Geotalea daltonii (strain DSM 22248 / JCM 15807 / FRC-32)</name>
    <name type="common">Geobacter daltonii</name>
    <dbReference type="NCBI Taxonomy" id="316067"/>
    <lineage>
        <taxon>Bacteria</taxon>
        <taxon>Pseudomonadati</taxon>
        <taxon>Thermodesulfobacteriota</taxon>
        <taxon>Desulfuromonadia</taxon>
        <taxon>Geobacterales</taxon>
        <taxon>Geobacteraceae</taxon>
        <taxon>Geotalea</taxon>
    </lineage>
</organism>